<organism evidence="1 2">
    <name type="scientific">Candidatus Gallibacteroides avistercoris</name>
    <dbReference type="NCBI Taxonomy" id="2840833"/>
    <lineage>
        <taxon>Bacteria</taxon>
        <taxon>Pseudomonadati</taxon>
        <taxon>Bacteroidota</taxon>
        <taxon>Bacteroidia</taxon>
        <taxon>Bacteroidales</taxon>
        <taxon>Bacteroidaceae</taxon>
        <taxon>Bacteroidaceae incertae sedis</taxon>
        <taxon>Candidatus Gallibacteroides</taxon>
    </lineage>
</organism>
<evidence type="ECO:0000313" key="2">
    <source>
        <dbReference type="Proteomes" id="UP000824112"/>
    </source>
</evidence>
<dbReference type="Proteomes" id="UP000824112">
    <property type="component" value="Unassembled WGS sequence"/>
</dbReference>
<evidence type="ECO:0000313" key="1">
    <source>
        <dbReference type="EMBL" id="HIU55313.1"/>
    </source>
</evidence>
<comment type="caution">
    <text evidence="1">The sequence shown here is derived from an EMBL/GenBank/DDBJ whole genome shotgun (WGS) entry which is preliminary data.</text>
</comment>
<protein>
    <submittedName>
        <fullName evidence="1">Uncharacterized protein</fullName>
    </submittedName>
</protein>
<proteinExistence type="predicted"/>
<accession>A0A9D1SD80</accession>
<dbReference type="EMBL" id="DVNA01000133">
    <property type="protein sequence ID" value="HIU55313.1"/>
    <property type="molecule type" value="Genomic_DNA"/>
</dbReference>
<dbReference type="AlphaFoldDB" id="A0A9D1SD80"/>
<reference evidence="1" key="2">
    <citation type="journal article" date="2021" name="PeerJ">
        <title>Extensive microbial diversity within the chicken gut microbiome revealed by metagenomics and culture.</title>
        <authorList>
            <person name="Gilroy R."/>
            <person name="Ravi A."/>
            <person name="Getino M."/>
            <person name="Pursley I."/>
            <person name="Horton D.L."/>
            <person name="Alikhan N.F."/>
            <person name="Baker D."/>
            <person name="Gharbi K."/>
            <person name="Hall N."/>
            <person name="Watson M."/>
            <person name="Adriaenssens E.M."/>
            <person name="Foster-Nyarko E."/>
            <person name="Jarju S."/>
            <person name="Secka A."/>
            <person name="Antonio M."/>
            <person name="Oren A."/>
            <person name="Chaudhuri R.R."/>
            <person name="La Ragione R."/>
            <person name="Hildebrand F."/>
            <person name="Pallen M.J."/>
        </authorList>
    </citation>
    <scope>NUCLEOTIDE SEQUENCE</scope>
    <source>
        <strain evidence="1">CHK158-818</strain>
    </source>
</reference>
<sequence length="82" mass="9659">MLQAFYTELYMINEINIPPSRELGKSHRKVIMKGYHDTPVYLHPEINAKVLLRVDSLKRIAMNVAYCYGFAYFCDEIKNIIF</sequence>
<name>A0A9D1SD80_9BACT</name>
<reference evidence="1" key="1">
    <citation type="submission" date="2020-10" db="EMBL/GenBank/DDBJ databases">
        <authorList>
            <person name="Gilroy R."/>
        </authorList>
    </citation>
    <scope>NUCLEOTIDE SEQUENCE</scope>
    <source>
        <strain evidence="1">CHK158-818</strain>
    </source>
</reference>
<gene>
    <name evidence="1" type="ORF">IAB03_05850</name>
</gene>